<sequence length="79" mass="8873">MVARGSEWANAAVSRKLHFLPARRLPKARGHRCLTQQDQEQVQLLNDSYPASPPPESQPPPHIEATQVSTSSILFRRES</sequence>
<name>A0A5B7D4W4_PORTR</name>
<proteinExistence type="predicted"/>
<feature type="compositionally biased region" description="Pro residues" evidence="1">
    <location>
        <begin position="51"/>
        <end position="62"/>
    </location>
</feature>
<dbReference type="Proteomes" id="UP000324222">
    <property type="component" value="Unassembled WGS sequence"/>
</dbReference>
<evidence type="ECO:0000313" key="2">
    <source>
        <dbReference type="EMBL" id="MPC15786.1"/>
    </source>
</evidence>
<evidence type="ECO:0000256" key="1">
    <source>
        <dbReference type="SAM" id="MobiDB-lite"/>
    </source>
</evidence>
<evidence type="ECO:0000313" key="3">
    <source>
        <dbReference type="Proteomes" id="UP000324222"/>
    </source>
</evidence>
<protein>
    <submittedName>
        <fullName evidence="2">Uncharacterized protein</fullName>
    </submittedName>
</protein>
<dbReference type="EMBL" id="VSRR010000454">
    <property type="protein sequence ID" value="MPC15786.1"/>
    <property type="molecule type" value="Genomic_DNA"/>
</dbReference>
<dbReference type="AlphaFoldDB" id="A0A5B7D4W4"/>
<accession>A0A5B7D4W4</accession>
<organism evidence="2 3">
    <name type="scientific">Portunus trituberculatus</name>
    <name type="common">Swimming crab</name>
    <name type="synonym">Neptunus trituberculatus</name>
    <dbReference type="NCBI Taxonomy" id="210409"/>
    <lineage>
        <taxon>Eukaryota</taxon>
        <taxon>Metazoa</taxon>
        <taxon>Ecdysozoa</taxon>
        <taxon>Arthropoda</taxon>
        <taxon>Crustacea</taxon>
        <taxon>Multicrustacea</taxon>
        <taxon>Malacostraca</taxon>
        <taxon>Eumalacostraca</taxon>
        <taxon>Eucarida</taxon>
        <taxon>Decapoda</taxon>
        <taxon>Pleocyemata</taxon>
        <taxon>Brachyura</taxon>
        <taxon>Eubrachyura</taxon>
        <taxon>Portunoidea</taxon>
        <taxon>Portunidae</taxon>
        <taxon>Portuninae</taxon>
        <taxon>Portunus</taxon>
    </lineage>
</organism>
<keyword evidence="3" id="KW-1185">Reference proteome</keyword>
<gene>
    <name evidence="2" type="ORF">E2C01_008589</name>
</gene>
<comment type="caution">
    <text evidence="2">The sequence shown here is derived from an EMBL/GenBank/DDBJ whole genome shotgun (WGS) entry which is preliminary data.</text>
</comment>
<feature type="region of interest" description="Disordered" evidence="1">
    <location>
        <begin position="46"/>
        <end position="79"/>
    </location>
</feature>
<reference evidence="2 3" key="1">
    <citation type="submission" date="2019-05" db="EMBL/GenBank/DDBJ databases">
        <title>Another draft genome of Portunus trituberculatus and its Hox gene families provides insights of decapod evolution.</title>
        <authorList>
            <person name="Jeong J.-H."/>
            <person name="Song I."/>
            <person name="Kim S."/>
            <person name="Choi T."/>
            <person name="Kim D."/>
            <person name="Ryu S."/>
            <person name="Kim W."/>
        </authorList>
    </citation>
    <scope>NUCLEOTIDE SEQUENCE [LARGE SCALE GENOMIC DNA]</scope>
    <source>
        <tissue evidence="2">Muscle</tissue>
    </source>
</reference>